<keyword evidence="7 17" id="KW-0436">Ligase</keyword>
<accession>K1R7Z3</accession>
<keyword evidence="14 17" id="KW-0030">Aminoacyl-tRNA synthetase</keyword>
<dbReference type="GO" id="GO:0002161">
    <property type="term" value="F:aminoacyl-tRNA deacylase activity"/>
    <property type="evidence" value="ECO:0007669"/>
    <property type="project" value="TreeGrafter"/>
</dbReference>
<evidence type="ECO:0000256" key="8">
    <source>
        <dbReference type="ARBA" id="ARBA00022723"/>
    </source>
</evidence>
<evidence type="ECO:0000256" key="5">
    <source>
        <dbReference type="ARBA" id="ARBA00022490"/>
    </source>
</evidence>
<dbReference type="Pfam" id="PF07973">
    <property type="entry name" value="tRNA_SAD"/>
    <property type="match status" value="1"/>
</dbReference>
<dbReference type="InterPro" id="IPR050058">
    <property type="entry name" value="Ala-tRNA_ligase"/>
</dbReference>
<gene>
    <name evidence="17" type="ORF">OBE_17114</name>
</gene>
<evidence type="ECO:0000256" key="7">
    <source>
        <dbReference type="ARBA" id="ARBA00022598"/>
    </source>
</evidence>
<dbReference type="GO" id="GO:0005829">
    <property type="term" value="C:cytosol"/>
    <property type="evidence" value="ECO:0007669"/>
    <property type="project" value="TreeGrafter"/>
</dbReference>
<evidence type="ECO:0000256" key="13">
    <source>
        <dbReference type="ARBA" id="ARBA00022917"/>
    </source>
</evidence>
<dbReference type="InterPro" id="IPR045864">
    <property type="entry name" value="aa-tRNA-synth_II/BPL/LPL"/>
</dbReference>
<dbReference type="SUPFAM" id="SSF101353">
    <property type="entry name" value="Putative anticodon-binding domain of alanyl-tRNA synthetase (AlaRS)"/>
    <property type="match status" value="1"/>
</dbReference>
<evidence type="ECO:0000259" key="15">
    <source>
        <dbReference type="PROSITE" id="PS50006"/>
    </source>
</evidence>
<dbReference type="Gene3D" id="3.10.310.40">
    <property type="match status" value="1"/>
</dbReference>
<dbReference type="HAMAP" id="MF_00036_B">
    <property type="entry name" value="Ala_tRNA_synth_B"/>
    <property type="match status" value="1"/>
</dbReference>
<dbReference type="EC" id="6.1.1.7" evidence="3"/>
<dbReference type="PROSITE" id="PS50860">
    <property type="entry name" value="AA_TRNA_LIGASE_II_ALA"/>
    <property type="match status" value="1"/>
</dbReference>
<dbReference type="GO" id="GO:0000049">
    <property type="term" value="F:tRNA binding"/>
    <property type="evidence" value="ECO:0007669"/>
    <property type="project" value="UniProtKB-KW"/>
</dbReference>
<keyword evidence="10" id="KW-0862">Zinc</keyword>
<dbReference type="FunFam" id="3.10.310.40:FF:000001">
    <property type="entry name" value="Alanine--tRNA ligase"/>
    <property type="match status" value="1"/>
</dbReference>
<dbReference type="InterPro" id="IPR003156">
    <property type="entry name" value="DHHA1_dom"/>
</dbReference>
<dbReference type="AlphaFoldDB" id="K1R7Z3"/>
<keyword evidence="9" id="KW-0547">Nucleotide-binding</keyword>
<feature type="domain" description="FHA" evidence="15">
    <location>
        <begin position="535"/>
        <end position="589"/>
    </location>
</feature>
<keyword evidence="12" id="KW-0694">RNA-binding</keyword>
<sequence>MRKMTHVEIREMWFKFFTSKHHQIIESAPLIPIDDDSLLWINAGVTPLKKYFDGTKIPECKRLTSIQKCIRTNDIENVGVTKRHQTFFEMMGNFSIGDYFKNEAIEFAYELLTSEKWFAIPIEKLYVTIYTGDNEAYNKWIEMGMLKDHIIRLDENFWEIGKGPCGPDSEIFYDRGEKYDKDHDALEKFKKDEEQERYIEIWNNVFSQYNQEPNVKREDYKELPHKNIDTGAGLERWCLVFQDVDSNFETDLFQPIIESIEKMSGVKYNGQTPIKVIADHIRALTFALSDGAFFDNAGRGYVLRRLLRRSERFGRKLGLNEPFMYKLVSSVIDTMKEAYPYLVEKRAVVEALILEEEKLFLKTLTDGERILKQLVKNSTDGTISGNDAFKLYDTYGFPFELTEEYLHELGYTTSKEEFDKYMQVQKEQAREASKTKTAMASQKKVLLDFTEESTFVYGIYRLKTNVLAIFSKDQTIDTLDHDGYIALKRTCFYAQAGGQVSDTGMIVGKNFKARVLDVFKGPNGQNIHKVKLLDGVISKDDECELVLDKERRKQIEENHSSVHLLHYALRTTLEGDVHQAGSYVDNERLRLDFTYSKKLTDEKVIAVEDMVNKLIAEKYIVSTEVMPLDKAKQLGAMALFSEKYGAMVRVVKMGKAMELCGGTHTSNTGNIKKFAIYSYESKGSNTYRIEACTNTRIENTLYDIIKPYNDETIKLLMKARGILDEAKKYGITLDFDVELDNIKANSYKDIVYNQNKLSYVQTEVKELEKKYFAEREKLTLNNLDVYRKNVETYNNVKGLIMETDHMDTQLLKSIADSIVNEINPGCVFFINKGDNGAVNFVCRSNCHANAGLIVKDASVSSGGNGGGSKTFAQGGGKTDTAIEEIIKHVKKVLLDEE</sequence>
<dbReference type="InterPro" id="IPR023033">
    <property type="entry name" value="Ala_tRNA_ligase_euk/bac"/>
</dbReference>
<dbReference type="FunFam" id="3.30.980.10:FF:000004">
    <property type="entry name" value="Alanine--tRNA ligase, cytoplasmic"/>
    <property type="match status" value="1"/>
</dbReference>
<dbReference type="InterPro" id="IPR002318">
    <property type="entry name" value="Ala-tRNA-lgiase_IIc"/>
</dbReference>
<dbReference type="SMART" id="SM00863">
    <property type="entry name" value="tRNA_SAD"/>
    <property type="match status" value="1"/>
</dbReference>
<dbReference type="Pfam" id="PF02272">
    <property type="entry name" value="DHHA1"/>
    <property type="match status" value="1"/>
</dbReference>
<dbReference type="SUPFAM" id="SSF55186">
    <property type="entry name" value="ThrRS/AlaRS common domain"/>
    <property type="match status" value="1"/>
</dbReference>
<name>K1R7Z3_9ZZZZ</name>
<keyword evidence="5" id="KW-0963">Cytoplasm</keyword>
<evidence type="ECO:0000256" key="3">
    <source>
        <dbReference type="ARBA" id="ARBA00013168"/>
    </source>
</evidence>
<dbReference type="Gene3D" id="3.30.54.20">
    <property type="match status" value="1"/>
</dbReference>
<dbReference type="FunFam" id="3.30.54.20:FF:000001">
    <property type="entry name" value="Alanine--tRNA ligase"/>
    <property type="match status" value="1"/>
</dbReference>
<dbReference type="InterPro" id="IPR018162">
    <property type="entry name" value="Ala-tRNA-ligase_IIc_anticod-bd"/>
</dbReference>
<dbReference type="PANTHER" id="PTHR11777">
    <property type="entry name" value="ALANYL-TRNA SYNTHETASE"/>
    <property type="match status" value="1"/>
</dbReference>
<dbReference type="Gene3D" id="3.30.930.10">
    <property type="entry name" value="Bira Bifunctional Protein, Domain 2"/>
    <property type="match status" value="1"/>
</dbReference>
<dbReference type="GO" id="GO:0005524">
    <property type="term" value="F:ATP binding"/>
    <property type="evidence" value="ECO:0007669"/>
    <property type="project" value="UniProtKB-KW"/>
</dbReference>
<evidence type="ECO:0000256" key="14">
    <source>
        <dbReference type="ARBA" id="ARBA00023146"/>
    </source>
</evidence>
<evidence type="ECO:0000256" key="12">
    <source>
        <dbReference type="ARBA" id="ARBA00022884"/>
    </source>
</evidence>
<dbReference type="InterPro" id="IPR018164">
    <property type="entry name" value="Ala-tRNA-synth_IIc_N"/>
</dbReference>
<dbReference type="PANTHER" id="PTHR11777:SF9">
    <property type="entry name" value="ALANINE--TRNA LIGASE, CYTOPLASMIC"/>
    <property type="match status" value="1"/>
</dbReference>
<keyword evidence="13" id="KW-0648">Protein biosynthesis</keyword>
<dbReference type="PRINTS" id="PR00980">
    <property type="entry name" value="TRNASYNTHALA"/>
</dbReference>
<proteinExistence type="inferred from homology"/>
<evidence type="ECO:0000256" key="10">
    <source>
        <dbReference type="ARBA" id="ARBA00022833"/>
    </source>
</evidence>
<evidence type="ECO:0000256" key="4">
    <source>
        <dbReference type="ARBA" id="ARBA00017959"/>
    </source>
</evidence>
<dbReference type="SUPFAM" id="SSF50447">
    <property type="entry name" value="Translation proteins"/>
    <property type="match status" value="1"/>
</dbReference>
<dbReference type="GO" id="GO:0004813">
    <property type="term" value="F:alanine-tRNA ligase activity"/>
    <property type="evidence" value="ECO:0007669"/>
    <property type="project" value="UniProtKB-EC"/>
</dbReference>
<organism evidence="17">
    <name type="scientific">human gut metagenome</name>
    <dbReference type="NCBI Taxonomy" id="408170"/>
    <lineage>
        <taxon>unclassified sequences</taxon>
        <taxon>metagenomes</taxon>
        <taxon>organismal metagenomes</taxon>
    </lineage>
</organism>
<dbReference type="InterPro" id="IPR000253">
    <property type="entry name" value="FHA_dom"/>
</dbReference>
<evidence type="ECO:0000256" key="11">
    <source>
        <dbReference type="ARBA" id="ARBA00022840"/>
    </source>
</evidence>
<evidence type="ECO:0000256" key="1">
    <source>
        <dbReference type="ARBA" id="ARBA00001947"/>
    </source>
</evidence>
<comment type="similarity">
    <text evidence="2">Belongs to the class-II aminoacyl-tRNA synthetase family.</text>
</comment>
<keyword evidence="6" id="KW-0820">tRNA-binding</keyword>
<dbReference type="Pfam" id="PF01411">
    <property type="entry name" value="tRNA-synt_2c"/>
    <property type="match status" value="1"/>
</dbReference>
<keyword evidence="11" id="KW-0067">ATP-binding</keyword>
<evidence type="ECO:0000256" key="6">
    <source>
        <dbReference type="ARBA" id="ARBA00022555"/>
    </source>
</evidence>
<dbReference type="PROSITE" id="PS50006">
    <property type="entry name" value="FHA_DOMAIN"/>
    <property type="match status" value="1"/>
</dbReference>
<feature type="domain" description="Alanyl-transfer RNA synthetases family profile" evidence="16">
    <location>
        <begin position="4"/>
        <end position="703"/>
    </location>
</feature>
<dbReference type="InterPro" id="IPR009000">
    <property type="entry name" value="Transl_B-barrel_sf"/>
</dbReference>
<protein>
    <recommendedName>
        <fullName evidence="4">Alanine--tRNA ligase</fullName>
        <ecNumber evidence="3">6.1.1.7</ecNumber>
    </recommendedName>
</protein>
<dbReference type="Gene3D" id="2.40.30.130">
    <property type="match status" value="1"/>
</dbReference>
<dbReference type="GO" id="GO:0046872">
    <property type="term" value="F:metal ion binding"/>
    <property type="evidence" value="ECO:0007669"/>
    <property type="project" value="UniProtKB-KW"/>
</dbReference>
<dbReference type="GO" id="GO:0006419">
    <property type="term" value="P:alanyl-tRNA aminoacylation"/>
    <property type="evidence" value="ECO:0007669"/>
    <property type="project" value="InterPro"/>
</dbReference>
<dbReference type="InterPro" id="IPR018163">
    <property type="entry name" value="Thr/Ala-tRNA-synth_IIc_edit"/>
</dbReference>
<dbReference type="NCBIfam" id="TIGR00344">
    <property type="entry name" value="alaS"/>
    <property type="match status" value="1"/>
</dbReference>
<dbReference type="CDD" id="cd00673">
    <property type="entry name" value="AlaRS_core"/>
    <property type="match status" value="1"/>
</dbReference>
<comment type="cofactor">
    <cofactor evidence="1">
        <name>Zn(2+)</name>
        <dbReference type="ChEBI" id="CHEBI:29105"/>
    </cofactor>
</comment>
<reference evidence="17" key="1">
    <citation type="journal article" date="2013" name="Environ. Microbiol.">
        <title>Microbiota from the distal guts of lean and obese adolescents exhibit partial functional redundancy besides clear differences in community structure.</title>
        <authorList>
            <person name="Ferrer M."/>
            <person name="Ruiz A."/>
            <person name="Lanza F."/>
            <person name="Haange S.B."/>
            <person name="Oberbach A."/>
            <person name="Till H."/>
            <person name="Bargiela R."/>
            <person name="Campoy C."/>
            <person name="Segura M.T."/>
            <person name="Richter M."/>
            <person name="von Bergen M."/>
            <person name="Seifert J."/>
            <person name="Suarez A."/>
        </authorList>
    </citation>
    <scope>NUCLEOTIDE SEQUENCE</scope>
</reference>
<dbReference type="SUPFAM" id="SSF55681">
    <property type="entry name" value="Class II aaRS and biotin synthetases"/>
    <property type="match status" value="1"/>
</dbReference>
<comment type="caution">
    <text evidence="17">The sequence shown here is derived from an EMBL/GenBank/DDBJ whole genome shotgun (WGS) entry which is preliminary data.</text>
</comment>
<dbReference type="FunFam" id="3.30.930.10:FF:000046">
    <property type="entry name" value="Alanine--tRNA ligase"/>
    <property type="match status" value="1"/>
</dbReference>
<dbReference type="InterPro" id="IPR018165">
    <property type="entry name" value="Ala-tRNA-synth_IIc_core"/>
</dbReference>
<evidence type="ECO:0000256" key="2">
    <source>
        <dbReference type="ARBA" id="ARBA00008226"/>
    </source>
</evidence>
<dbReference type="EMBL" id="AJWZ01011490">
    <property type="protein sequence ID" value="EKC45042.1"/>
    <property type="molecule type" value="Genomic_DNA"/>
</dbReference>
<keyword evidence="8" id="KW-0479">Metal-binding</keyword>
<evidence type="ECO:0000259" key="16">
    <source>
        <dbReference type="PROSITE" id="PS50860"/>
    </source>
</evidence>
<evidence type="ECO:0000313" key="17">
    <source>
        <dbReference type="EMBL" id="EKC45042.1"/>
    </source>
</evidence>
<evidence type="ECO:0000256" key="9">
    <source>
        <dbReference type="ARBA" id="ARBA00022741"/>
    </source>
</evidence>
<dbReference type="InterPro" id="IPR012947">
    <property type="entry name" value="tRNA_SAD"/>
</dbReference>
<dbReference type="Gene3D" id="3.30.980.10">
    <property type="entry name" value="Threonyl-trna Synthetase, Chain A, domain 2"/>
    <property type="match status" value="1"/>
</dbReference>